<protein>
    <recommendedName>
        <fullName evidence="3">Helicase ATP-binding domain-containing protein</fullName>
    </recommendedName>
</protein>
<dbReference type="GO" id="GO:0003676">
    <property type="term" value="F:nucleic acid binding"/>
    <property type="evidence" value="ECO:0007669"/>
    <property type="project" value="InterPro"/>
</dbReference>
<dbReference type="Gene3D" id="3.40.50.300">
    <property type="entry name" value="P-loop containing nucleotide triphosphate hydrolases"/>
    <property type="match status" value="2"/>
</dbReference>
<dbReference type="GO" id="GO:0043138">
    <property type="term" value="F:3'-5' DNA helicase activity"/>
    <property type="evidence" value="ECO:0007669"/>
    <property type="project" value="TreeGrafter"/>
</dbReference>
<evidence type="ECO:0000313" key="4">
    <source>
        <dbReference type="EMBL" id="KAK7021768.1"/>
    </source>
</evidence>
<dbReference type="GO" id="GO:0005694">
    <property type="term" value="C:chromosome"/>
    <property type="evidence" value="ECO:0007669"/>
    <property type="project" value="TreeGrafter"/>
</dbReference>
<dbReference type="GO" id="GO:0005524">
    <property type="term" value="F:ATP binding"/>
    <property type="evidence" value="ECO:0007669"/>
    <property type="project" value="InterPro"/>
</dbReference>
<dbReference type="PANTHER" id="PTHR13710">
    <property type="entry name" value="DNA HELICASE RECQ FAMILY MEMBER"/>
    <property type="match status" value="1"/>
</dbReference>
<evidence type="ECO:0000256" key="1">
    <source>
        <dbReference type="ARBA" id="ARBA00005446"/>
    </source>
</evidence>
<keyword evidence="5" id="KW-1185">Reference proteome</keyword>
<dbReference type="InterPro" id="IPR014001">
    <property type="entry name" value="Helicase_ATP-bd"/>
</dbReference>
<sequence length="666" mass="76475">MATGEGKSAFFCVPIAVHNEVSKNPELYEGLACRKDAVGIVVTPTKGLADSIILELERFGISGLSYCHEVITKLRTEHVDFVQKICECKTWQVICVDPEHLQDEEWSKIIKHETFSKNLIYFCNEEAHLNKIWGTRFRPAFRSIGSFARGHLPDTVPVIALSATCAPGKDTAAICNSLGLTGDHFHLVRRSNERQNMHIVIEPFKRRPGVSKYAQLMPYLTSKRKTIIHVENIAEGYDIYEFLWGLIPENVNKLRRMRMFNSILMDSYNRETIALIDSDDALQVVIATIGFANGINCRRLLDSISVGMPDLDTFWQQKGRCRPGELIVRGVAIVSPKVIKTAEDMLKVQSATGSVTFTATKSKKKTKNTRKGSEECSQAMDDGKMKILTEKTCYTRMINVYYHNPPTDITALDCHEAKRAVYCKLCAERHQQTYQFLAPPRPMISHSDTELDWLPVPEPIKALPKPRKSKTNLGVSERRSMHHFLEDIQTRVWRMSLDSSNNITLSYFPKEVFFPESLMTLILDKFLVIKTLDDLVSILKTHYSWRYTEPFVDLLLRNILSYQIIVYERREEEKQMRDEEKALKKRARRTPTPDNDIPMVPELPSSPSPLERPRTPLMPRHVNHETVPKQVTKPRRQRAPQQSMKDAVAEYGPKRTVNRRPRYVFI</sequence>
<dbReference type="SUPFAM" id="SSF52540">
    <property type="entry name" value="P-loop containing nucleoside triphosphate hydrolases"/>
    <property type="match status" value="1"/>
</dbReference>
<dbReference type="GO" id="GO:0005737">
    <property type="term" value="C:cytoplasm"/>
    <property type="evidence" value="ECO:0007669"/>
    <property type="project" value="TreeGrafter"/>
</dbReference>
<dbReference type="PANTHER" id="PTHR13710:SF120">
    <property type="entry name" value="BIFUNCTIONAL 3'-5' EXONUCLEASE_ATP-DEPENDENT HELICASE WRN"/>
    <property type="match status" value="1"/>
</dbReference>
<comment type="similarity">
    <text evidence="1">Belongs to the helicase family. RecQ subfamily.</text>
</comment>
<dbReference type="Proteomes" id="UP001383192">
    <property type="component" value="Unassembled WGS sequence"/>
</dbReference>
<evidence type="ECO:0000259" key="3">
    <source>
        <dbReference type="PROSITE" id="PS51192"/>
    </source>
</evidence>
<proteinExistence type="inferred from homology"/>
<dbReference type="GO" id="GO:0000724">
    <property type="term" value="P:double-strand break repair via homologous recombination"/>
    <property type="evidence" value="ECO:0007669"/>
    <property type="project" value="TreeGrafter"/>
</dbReference>
<comment type="caution">
    <text evidence="4">The sequence shown here is derived from an EMBL/GenBank/DDBJ whole genome shotgun (WGS) entry which is preliminary data.</text>
</comment>
<dbReference type="PROSITE" id="PS51192">
    <property type="entry name" value="HELICASE_ATP_BIND_1"/>
    <property type="match status" value="1"/>
</dbReference>
<dbReference type="Pfam" id="PF00270">
    <property type="entry name" value="DEAD"/>
    <property type="match status" value="1"/>
</dbReference>
<dbReference type="AlphaFoldDB" id="A0AAW0B6Q7"/>
<dbReference type="EMBL" id="JAYKXP010000163">
    <property type="protein sequence ID" value="KAK7021768.1"/>
    <property type="molecule type" value="Genomic_DNA"/>
</dbReference>
<dbReference type="GO" id="GO:0005634">
    <property type="term" value="C:nucleus"/>
    <property type="evidence" value="ECO:0007669"/>
    <property type="project" value="TreeGrafter"/>
</dbReference>
<feature type="domain" description="Helicase ATP-binding" evidence="3">
    <location>
        <begin position="1"/>
        <end position="183"/>
    </location>
</feature>
<dbReference type="InterPro" id="IPR027417">
    <property type="entry name" value="P-loop_NTPase"/>
</dbReference>
<evidence type="ECO:0000256" key="2">
    <source>
        <dbReference type="SAM" id="MobiDB-lite"/>
    </source>
</evidence>
<accession>A0AAW0B6Q7</accession>
<feature type="region of interest" description="Disordered" evidence="2">
    <location>
        <begin position="575"/>
        <end position="647"/>
    </location>
</feature>
<reference evidence="4 5" key="1">
    <citation type="submission" date="2024-01" db="EMBL/GenBank/DDBJ databases">
        <title>A draft genome for a cacao thread blight-causing isolate of Paramarasmius palmivorus.</title>
        <authorList>
            <person name="Baruah I.K."/>
            <person name="Bukari Y."/>
            <person name="Amoako-Attah I."/>
            <person name="Meinhardt L.W."/>
            <person name="Bailey B.A."/>
            <person name="Cohen S.P."/>
        </authorList>
    </citation>
    <scope>NUCLEOTIDE SEQUENCE [LARGE SCALE GENOMIC DNA]</scope>
    <source>
        <strain evidence="4 5">GH-12</strain>
    </source>
</reference>
<dbReference type="GO" id="GO:0009378">
    <property type="term" value="F:four-way junction helicase activity"/>
    <property type="evidence" value="ECO:0007669"/>
    <property type="project" value="TreeGrafter"/>
</dbReference>
<organism evidence="4 5">
    <name type="scientific">Paramarasmius palmivorus</name>
    <dbReference type="NCBI Taxonomy" id="297713"/>
    <lineage>
        <taxon>Eukaryota</taxon>
        <taxon>Fungi</taxon>
        <taxon>Dikarya</taxon>
        <taxon>Basidiomycota</taxon>
        <taxon>Agaricomycotina</taxon>
        <taxon>Agaricomycetes</taxon>
        <taxon>Agaricomycetidae</taxon>
        <taxon>Agaricales</taxon>
        <taxon>Marasmiineae</taxon>
        <taxon>Marasmiaceae</taxon>
        <taxon>Paramarasmius</taxon>
    </lineage>
</organism>
<dbReference type="InterPro" id="IPR011545">
    <property type="entry name" value="DEAD/DEAH_box_helicase_dom"/>
</dbReference>
<name>A0AAW0B6Q7_9AGAR</name>
<gene>
    <name evidence="4" type="ORF">VNI00_017279</name>
</gene>
<evidence type="ECO:0000313" key="5">
    <source>
        <dbReference type="Proteomes" id="UP001383192"/>
    </source>
</evidence>